<gene>
    <name evidence="4" type="ORF">B3C1_12064</name>
</gene>
<feature type="chain" id="PRO_5003859587" evidence="2">
    <location>
        <begin position="20"/>
        <end position="263"/>
    </location>
</feature>
<evidence type="ECO:0000313" key="4">
    <source>
        <dbReference type="EMBL" id="EKE71670.1"/>
    </source>
</evidence>
<dbReference type="CDD" id="cd12797">
    <property type="entry name" value="M23_peptidase"/>
    <property type="match status" value="1"/>
</dbReference>
<reference evidence="4 5" key="1">
    <citation type="journal article" date="2012" name="J. Bacteriol.">
        <title>Genome Sequence of Gallaecimonas xiamenensis Type Strain 3-C-1.</title>
        <authorList>
            <person name="Lai Q."/>
            <person name="Wang L."/>
            <person name="Wang W."/>
            <person name="Shao Z."/>
        </authorList>
    </citation>
    <scope>NUCLEOTIDE SEQUENCE [LARGE SCALE GENOMIC DNA]</scope>
    <source>
        <strain evidence="4 5">3-C-1</strain>
    </source>
</reference>
<organism evidence="4 5">
    <name type="scientific">Gallaecimonas xiamenensis 3-C-1</name>
    <dbReference type="NCBI Taxonomy" id="745411"/>
    <lineage>
        <taxon>Bacteria</taxon>
        <taxon>Pseudomonadati</taxon>
        <taxon>Pseudomonadota</taxon>
        <taxon>Gammaproteobacteria</taxon>
        <taxon>Enterobacterales</taxon>
        <taxon>Gallaecimonadaceae</taxon>
        <taxon>Gallaecimonas</taxon>
    </lineage>
</organism>
<name>K2K2I5_9GAMM</name>
<dbReference type="GO" id="GO:0004222">
    <property type="term" value="F:metalloendopeptidase activity"/>
    <property type="evidence" value="ECO:0007669"/>
    <property type="project" value="TreeGrafter"/>
</dbReference>
<dbReference type="Gene3D" id="2.70.70.10">
    <property type="entry name" value="Glucose Permease (Domain IIA)"/>
    <property type="match status" value="1"/>
</dbReference>
<dbReference type="InterPro" id="IPR011055">
    <property type="entry name" value="Dup_hybrid_motif"/>
</dbReference>
<proteinExistence type="inferred from homology"/>
<evidence type="ECO:0000259" key="3">
    <source>
        <dbReference type="PROSITE" id="PS51782"/>
    </source>
</evidence>
<dbReference type="AlphaFoldDB" id="K2K2I5"/>
<accession>K2K2I5</accession>
<dbReference type="InterPro" id="IPR050570">
    <property type="entry name" value="Cell_wall_metabolism_enzyme"/>
</dbReference>
<dbReference type="OrthoDB" id="9795421at2"/>
<dbReference type="Pfam" id="PF01551">
    <property type="entry name" value="Peptidase_M23"/>
    <property type="match status" value="1"/>
</dbReference>
<feature type="domain" description="LysM" evidence="3">
    <location>
        <begin position="46"/>
        <end position="90"/>
    </location>
</feature>
<comment type="caution">
    <text evidence="4">The sequence shown here is derived from an EMBL/GenBank/DDBJ whole genome shotgun (WGS) entry which is preliminary data.</text>
</comment>
<dbReference type="Proteomes" id="UP000006755">
    <property type="component" value="Unassembled WGS sequence"/>
</dbReference>
<keyword evidence="5" id="KW-1185">Reference proteome</keyword>
<dbReference type="PANTHER" id="PTHR21666:SF263">
    <property type="entry name" value="MUREIN HYDROLASE ACTIVATOR NLPD"/>
    <property type="match status" value="1"/>
</dbReference>
<protein>
    <submittedName>
        <fullName evidence="4">Peptidase M23B</fullName>
    </submittedName>
</protein>
<keyword evidence="2" id="KW-0732">Signal</keyword>
<dbReference type="InterPro" id="IPR016047">
    <property type="entry name" value="M23ase_b-sheet_dom"/>
</dbReference>
<dbReference type="EMBL" id="AMRI01000016">
    <property type="protein sequence ID" value="EKE71670.1"/>
    <property type="molecule type" value="Genomic_DNA"/>
</dbReference>
<sequence length="263" mass="28716">MKRGLLTCLSLLLLAACTADRPAPVISLSTEHAPATIVNYDPIKGDNYRVLKGDTLYSIAFRSGQDYRDLASRNQLPAPYTIFPGQIIKLSSRPASVSHRNVTPRQKIDKKPIAKAESTQYSRKQVVNKNVTAKPAAPAAHGWQWPTQGPLVLGFSSRQDGNKGLDIGGNRGDSVFAAAPGKVVYAGSALRGYGKLVIIKHDDQYLSAYAHNDDLLVREQQWVKAGQLIARKGDSGTNGVKLHFEIRRRGEAINPLLKLPKRG</sequence>
<evidence type="ECO:0000256" key="2">
    <source>
        <dbReference type="SAM" id="SignalP"/>
    </source>
</evidence>
<dbReference type="SMART" id="SM00257">
    <property type="entry name" value="LysM"/>
    <property type="match status" value="1"/>
</dbReference>
<dbReference type="RefSeq" id="WP_008485119.1">
    <property type="nucleotide sequence ID" value="NZ_AMRI01000016.1"/>
</dbReference>
<dbReference type="CDD" id="cd00118">
    <property type="entry name" value="LysM"/>
    <property type="match status" value="1"/>
</dbReference>
<dbReference type="GO" id="GO:0032153">
    <property type="term" value="C:cell division site"/>
    <property type="evidence" value="ECO:0007669"/>
    <property type="project" value="TreeGrafter"/>
</dbReference>
<dbReference type="PROSITE" id="PS51257">
    <property type="entry name" value="PROKAR_LIPOPROTEIN"/>
    <property type="match status" value="1"/>
</dbReference>
<evidence type="ECO:0000256" key="1">
    <source>
        <dbReference type="ARBA" id="ARBA00038420"/>
    </source>
</evidence>
<dbReference type="PATRIC" id="fig|745411.4.peg.2375"/>
<evidence type="ECO:0000313" key="5">
    <source>
        <dbReference type="Proteomes" id="UP000006755"/>
    </source>
</evidence>
<dbReference type="GO" id="GO:0009279">
    <property type="term" value="C:cell outer membrane"/>
    <property type="evidence" value="ECO:0007669"/>
    <property type="project" value="TreeGrafter"/>
</dbReference>
<dbReference type="PANTHER" id="PTHR21666">
    <property type="entry name" value="PEPTIDASE-RELATED"/>
    <property type="match status" value="1"/>
</dbReference>
<dbReference type="Pfam" id="PF01476">
    <property type="entry name" value="LysM"/>
    <property type="match status" value="1"/>
</dbReference>
<dbReference type="InterPro" id="IPR018392">
    <property type="entry name" value="LysM"/>
</dbReference>
<comment type="similarity">
    <text evidence="1">Belongs to the E.coli NlpD/Haemophilus LppB family.</text>
</comment>
<dbReference type="SUPFAM" id="SSF51261">
    <property type="entry name" value="Duplicated hybrid motif"/>
    <property type="match status" value="1"/>
</dbReference>
<dbReference type="STRING" id="745411.B3C1_12064"/>
<dbReference type="eggNOG" id="COG4942">
    <property type="taxonomic scope" value="Bacteria"/>
</dbReference>
<feature type="signal peptide" evidence="2">
    <location>
        <begin position="1"/>
        <end position="19"/>
    </location>
</feature>
<dbReference type="PROSITE" id="PS51782">
    <property type="entry name" value="LYSM"/>
    <property type="match status" value="1"/>
</dbReference>
<dbReference type="Gene3D" id="3.10.350.10">
    <property type="entry name" value="LysM domain"/>
    <property type="match status" value="1"/>
</dbReference>
<dbReference type="InterPro" id="IPR036779">
    <property type="entry name" value="LysM_dom_sf"/>
</dbReference>